<name>A0AAT9GWW6_9FLAO</name>
<dbReference type="EMBL" id="AP031573">
    <property type="protein sequence ID" value="BFM41730.1"/>
    <property type="molecule type" value="Genomic_DNA"/>
</dbReference>
<proteinExistence type="predicted"/>
<sequence>MIGLKRYQNYKIKKIKKHMNKLPLINGQQHSWSSIEVSIAGNIVTGITAVNYSDSVSKENHYGAGDMPVHRGRGKYEAKASITLYNYEVEAILAALPKGQRLQDINPFSIIVSYLDDSNEVITHTVRNCEFNSNSRGISQGDTKIAVSFDLICSHIEWN</sequence>
<gene>
    <name evidence="1" type="ORF">CFS9_03710</name>
</gene>
<evidence type="ECO:0000313" key="1">
    <source>
        <dbReference type="EMBL" id="BFM41730.1"/>
    </source>
</evidence>
<organism evidence="1">
    <name type="scientific">Flavobacterium sp. CFS9</name>
    <dbReference type="NCBI Taxonomy" id="3143118"/>
    <lineage>
        <taxon>Bacteria</taxon>
        <taxon>Pseudomonadati</taxon>
        <taxon>Bacteroidota</taxon>
        <taxon>Flavobacteriia</taxon>
        <taxon>Flavobacteriales</taxon>
        <taxon>Flavobacteriaceae</taxon>
        <taxon>Flavobacterium</taxon>
    </lineage>
</organism>
<reference evidence="1" key="1">
    <citation type="submission" date="2024-05" db="EMBL/GenBank/DDBJ databases">
        <title>Whole-Genome Sequence of CFS9, a Potential Fish Probiotic Isolated from the Body Surface of Silurus asotus.</title>
        <authorList>
            <person name="Kojima M."/>
            <person name="Tobioka K."/>
            <person name="Yokota K."/>
            <person name="Nakatani H."/>
            <person name="Hori K."/>
            <person name="Tamaru Y."/>
            <person name="Okazaki F."/>
        </authorList>
    </citation>
    <scope>NUCLEOTIDE SEQUENCE</scope>
    <source>
        <strain evidence="1">CFS9</strain>
    </source>
</reference>
<protein>
    <recommendedName>
        <fullName evidence="2">Phage tail tube protein</fullName>
    </recommendedName>
</protein>
<accession>A0AAT9GWW6</accession>
<evidence type="ECO:0008006" key="2">
    <source>
        <dbReference type="Google" id="ProtNLM"/>
    </source>
</evidence>
<dbReference type="AlphaFoldDB" id="A0AAT9GWW6"/>